<proteinExistence type="predicted"/>
<dbReference type="PANTHER" id="PTHR47787:SF1">
    <property type="entry name" value="CENTROMERE-BINDING PROTEIN 1"/>
    <property type="match status" value="1"/>
</dbReference>
<dbReference type="Pfam" id="PF00010">
    <property type="entry name" value="HLH"/>
    <property type="match status" value="1"/>
</dbReference>
<name>A0A1Y2EY22_9BASI</name>
<evidence type="ECO:0000313" key="4">
    <source>
        <dbReference type="Proteomes" id="UP000193467"/>
    </source>
</evidence>
<evidence type="ECO:0000313" key="3">
    <source>
        <dbReference type="EMBL" id="ORY76521.1"/>
    </source>
</evidence>
<protein>
    <recommendedName>
        <fullName evidence="2">BHLH domain-containing protein</fullName>
    </recommendedName>
</protein>
<feature type="non-terminal residue" evidence="3">
    <location>
        <position position="1"/>
    </location>
</feature>
<dbReference type="InterPro" id="IPR011598">
    <property type="entry name" value="bHLH_dom"/>
</dbReference>
<dbReference type="AlphaFoldDB" id="A0A1Y2EY22"/>
<dbReference type="Gene3D" id="4.10.280.10">
    <property type="entry name" value="Helix-loop-helix DNA-binding domain"/>
    <property type="match status" value="1"/>
</dbReference>
<dbReference type="SMART" id="SM00353">
    <property type="entry name" value="HLH"/>
    <property type="match status" value="1"/>
</dbReference>
<dbReference type="InParanoid" id="A0A1Y2EY22"/>
<dbReference type="OrthoDB" id="71302at2759"/>
<accession>A0A1Y2EY22</accession>
<dbReference type="EMBL" id="MCGR01000034">
    <property type="protein sequence ID" value="ORY76521.1"/>
    <property type="molecule type" value="Genomic_DNA"/>
</dbReference>
<feature type="domain" description="BHLH" evidence="2">
    <location>
        <begin position="5"/>
        <end position="53"/>
    </location>
</feature>
<dbReference type="PROSITE" id="PS50888">
    <property type="entry name" value="BHLH"/>
    <property type="match status" value="1"/>
</dbReference>
<reference evidence="3 4" key="1">
    <citation type="submission" date="2016-07" db="EMBL/GenBank/DDBJ databases">
        <title>Pervasive Adenine N6-methylation of Active Genes in Fungi.</title>
        <authorList>
            <consortium name="DOE Joint Genome Institute"/>
            <person name="Mondo S.J."/>
            <person name="Dannebaum R.O."/>
            <person name="Kuo R.C."/>
            <person name="Labutti K."/>
            <person name="Haridas S."/>
            <person name="Kuo A."/>
            <person name="Salamov A."/>
            <person name="Ahrendt S.R."/>
            <person name="Lipzen A."/>
            <person name="Sullivan W."/>
            <person name="Andreopoulos W.B."/>
            <person name="Clum A."/>
            <person name="Lindquist E."/>
            <person name="Daum C."/>
            <person name="Ramamoorthy G.K."/>
            <person name="Gryganskyi A."/>
            <person name="Culley D."/>
            <person name="Magnuson J.K."/>
            <person name="James T.Y."/>
            <person name="O'Malley M.A."/>
            <person name="Stajich J.E."/>
            <person name="Spatafora J.W."/>
            <person name="Visel A."/>
            <person name="Grigoriev I.V."/>
        </authorList>
    </citation>
    <scope>NUCLEOTIDE SEQUENCE [LARGE SCALE GENOMIC DNA]</scope>
    <source>
        <strain evidence="3 4">62-1032</strain>
    </source>
</reference>
<dbReference type="Proteomes" id="UP000193467">
    <property type="component" value="Unassembled WGS sequence"/>
</dbReference>
<sequence length="127" mass="15368">DWSRTRKDNHKEVERRRRETINDGINELKSIVPNCDKNKGSILKQAVKYISELKEAEARNIERWTLEKLLSDQQIKSVKEEGEAWRRECERLKERVRELVVKREVLGVWEGRGRGRQRERREWMLRG</sequence>
<organism evidence="3 4">
    <name type="scientific">Leucosporidium creatinivorum</name>
    <dbReference type="NCBI Taxonomy" id="106004"/>
    <lineage>
        <taxon>Eukaryota</taxon>
        <taxon>Fungi</taxon>
        <taxon>Dikarya</taxon>
        <taxon>Basidiomycota</taxon>
        <taxon>Pucciniomycotina</taxon>
        <taxon>Microbotryomycetes</taxon>
        <taxon>Leucosporidiales</taxon>
        <taxon>Leucosporidium</taxon>
    </lineage>
</organism>
<dbReference type="PANTHER" id="PTHR47787">
    <property type="entry name" value="CENTROMERE-BINDING PROTEIN 1"/>
    <property type="match status" value="1"/>
</dbReference>
<dbReference type="SUPFAM" id="SSF47459">
    <property type="entry name" value="HLH, helix-loop-helix DNA-binding domain"/>
    <property type="match status" value="1"/>
</dbReference>
<keyword evidence="1" id="KW-0175">Coiled coil</keyword>
<feature type="coiled-coil region" evidence="1">
    <location>
        <begin position="75"/>
        <end position="102"/>
    </location>
</feature>
<dbReference type="InterPro" id="IPR036638">
    <property type="entry name" value="HLH_DNA-bd_sf"/>
</dbReference>
<keyword evidence="4" id="KW-1185">Reference proteome</keyword>
<gene>
    <name evidence="3" type="ORF">BCR35DRAFT_267445</name>
</gene>
<evidence type="ECO:0000259" key="2">
    <source>
        <dbReference type="PROSITE" id="PS50888"/>
    </source>
</evidence>
<comment type="caution">
    <text evidence="3">The sequence shown here is derived from an EMBL/GenBank/DDBJ whole genome shotgun (WGS) entry which is preliminary data.</text>
</comment>
<evidence type="ECO:0000256" key="1">
    <source>
        <dbReference type="SAM" id="Coils"/>
    </source>
</evidence>
<dbReference type="GO" id="GO:0003700">
    <property type="term" value="F:DNA-binding transcription factor activity"/>
    <property type="evidence" value="ECO:0007669"/>
    <property type="project" value="TreeGrafter"/>
</dbReference>
<dbReference type="STRING" id="106004.A0A1Y2EY22"/>
<dbReference type="GO" id="GO:0005634">
    <property type="term" value="C:nucleus"/>
    <property type="evidence" value="ECO:0007669"/>
    <property type="project" value="TreeGrafter"/>
</dbReference>
<dbReference type="GO" id="GO:0046983">
    <property type="term" value="F:protein dimerization activity"/>
    <property type="evidence" value="ECO:0007669"/>
    <property type="project" value="InterPro"/>
</dbReference>